<evidence type="ECO:0000256" key="1">
    <source>
        <dbReference type="ARBA" id="ARBA00010945"/>
    </source>
</evidence>
<evidence type="ECO:0000256" key="2">
    <source>
        <dbReference type="ARBA" id="ARBA00022457"/>
    </source>
</evidence>
<dbReference type="PANTHER" id="PTHR11076:SF35">
    <property type="entry name" value="DNA REPAIR PROTEIN HOMOLOG YOBH"/>
    <property type="match status" value="1"/>
</dbReference>
<dbReference type="GO" id="GO:0003887">
    <property type="term" value="F:DNA-directed DNA polymerase activity"/>
    <property type="evidence" value="ECO:0007669"/>
    <property type="project" value="UniProtKB-KW"/>
</dbReference>
<evidence type="ECO:0000256" key="5">
    <source>
        <dbReference type="ARBA" id="ARBA00022932"/>
    </source>
</evidence>
<proteinExistence type="inferred from homology"/>
<dbReference type="PANTHER" id="PTHR11076">
    <property type="entry name" value="DNA REPAIR POLYMERASE UMUC / TRANSFERASE FAMILY MEMBER"/>
    <property type="match status" value="1"/>
</dbReference>
<sequence>MAAVQQQENLQTVPRENWLYPDRGMAKWMGWLLSNHSAYLSEAAKSEQPEQVLPEMTASAIDARLQEAWSDSKVVSVQLTPLYDNQVSPAIKGAVIGISDNQVVLLQNDNTTQAIDVTEIRHVKIIEPEKWWNQSSEDTTHITLQRPRDRQRQLNIHQVQKDTLRPLPNPLPGTPFADPSQLPQRDLMCIDCKSFYASVEAIRRAEYPLAAKNAVLSREESAGGLILAASPLCKTNYGVKLGTRSYELNPSMDIQIVEPHMSDYIRINYTINDIYRHYTTDSDWYIYSIDESFLDVTESHGLFGCNEQIATAIQDEVFETTGIVATVGIGDNPLLAKLALDNEAKVRPPWQATWTYQTIPEKLWPIDKLTDFWSIGSKTALKLQRMGIYSLGDVAHTPQSVLHDKLGVLGDALYYHSWGIDYSLLQRRYVPRTDTHGYGNSQVLMRDYVLRADCETVLAEITDQVATRLRKRNLVASNVAIEIGFSEPDINGKTHFGAQTNIDATNRTDELVQAVHFLFAKKWNGQPLRNIGVRVTKVKKPFAVQISLFEPIKTHDANDRLEHTIDQIRDRFGFKALVRASSKTAGGTAIDRAGLVGGHQG</sequence>
<dbReference type="GO" id="GO:0042276">
    <property type="term" value="P:error-prone translesion synthesis"/>
    <property type="evidence" value="ECO:0007669"/>
    <property type="project" value="TreeGrafter"/>
</dbReference>
<dbReference type="Gene3D" id="3.30.1490.100">
    <property type="entry name" value="DNA polymerase, Y-family, little finger domain"/>
    <property type="match status" value="1"/>
</dbReference>
<dbReference type="InterPro" id="IPR017961">
    <property type="entry name" value="DNA_pol_Y-fam_little_finger"/>
</dbReference>
<dbReference type="GO" id="GO:0006281">
    <property type="term" value="P:DNA repair"/>
    <property type="evidence" value="ECO:0007669"/>
    <property type="project" value="InterPro"/>
</dbReference>
<evidence type="ECO:0000256" key="4">
    <source>
        <dbReference type="ARBA" id="ARBA00022705"/>
    </source>
</evidence>
<dbReference type="Pfam" id="PF00817">
    <property type="entry name" value="IMS"/>
    <property type="match status" value="1"/>
</dbReference>
<dbReference type="InterPro" id="IPR036775">
    <property type="entry name" value="DNA_pol_Y-fam_lit_finger_sf"/>
</dbReference>
<comment type="similarity">
    <text evidence="1">Belongs to the DNA polymerase type-Y family.</text>
</comment>
<dbReference type="SUPFAM" id="SSF100879">
    <property type="entry name" value="Lesion bypass DNA polymerase (Y-family), little finger domain"/>
    <property type="match status" value="1"/>
</dbReference>
<organism evidence="7 8">
    <name type="scientific">Lacticaseibacillus manihotivorans DSM 13343 = JCM 12514</name>
    <dbReference type="NCBI Taxonomy" id="1423769"/>
    <lineage>
        <taxon>Bacteria</taxon>
        <taxon>Bacillati</taxon>
        <taxon>Bacillota</taxon>
        <taxon>Bacilli</taxon>
        <taxon>Lactobacillales</taxon>
        <taxon>Lactobacillaceae</taxon>
        <taxon>Lacticaseibacillus</taxon>
    </lineage>
</organism>
<evidence type="ECO:0000256" key="3">
    <source>
        <dbReference type="ARBA" id="ARBA00022695"/>
    </source>
</evidence>
<dbReference type="GO" id="GO:0003684">
    <property type="term" value="F:damaged DNA binding"/>
    <property type="evidence" value="ECO:0007669"/>
    <property type="project" value="InterPro"/>
</dbReference>
<dbReference type="Gene3D" id="1.10.150.20">
    <property type="entry name" value="5' to 3' exonuclease, C-terminal subdomain"/>
    <property type="match status" value="1"/>
</dbReference>
<keyword evidence="4" id="KW-0235">DNA replication</keyword>
<dbReference type="GO" id="GO:0009432">
    <property type="term" value="P:SOS response"/>
    <property type="evidence" value="ECO:0007669"/>
    <property type="project" value="TreeGrafter"/>
</dbReference>
<dbReference type="EMBL" id="AZEU01000016">
    <property type="protein sequence ID" value="KRL53351.1"/>
    <property type="molecule type" value="Genomic_DNA"/>
</dbReference>
<evidence type="ECO:0000313" key="8">
    <source>
        <dbReference type="Proteomes" id="UP000051790"/>
    </source>
</evidence>
<dbReference type="InterPro" id="IPR043502">
    <property type="entry name" value="DNA/RNA_pol_sf"/>
</dbReference>
<dbReference type="Proteomes" id="UP000051790">
    <property type="component" value="Unassembled WGS sequence"/>
</dbReference>
<dbReference type="AlphaFoldDB" id="A0A0R1R8L8"/>
<gene>
    <name evidence="7" type="ORF">FD01_GL000997</name>
</gene>
<dbReference type="SUPFAM" id="SSF56672">
    <property type="entry name" value="DNA/RNA polymerases"/>
    <property type="match status" value="1"/>
</dbReference>
<dbReference type="PATRIC" id="fig|1423769.4.peg.1078"/>
<keyword evidence="3" id="KW-0548">Nucleotidyltransferase</keyword>
<dbReference type="Pfam" id="PF11799">
    <property type="entry name" value="IMS_C"/>
    <property type="match status" value="1"/>
</dbReference>
<comment type="caution">
    <text evidence="7">The sequence shown here is derived from an EMBL/GenBank/DDBJ whole genome shotgun (WGS) entry which is preliminary data.</text>
</comment>
<reference evidence="7 8" key="1">
    <citation type="journal article" date="2015" name="Genome Announc.">
        <title>Expanding the biotechnology potential of lactobacilli through comparative genomics of 213 strains and associated genera.</title>
        <authorList>
            <person name="Sun Z."/>
            <person name="Harris H.M."/>
            <person name="McCann A."/>
            <person name="Guo C."/>
            <person name="Argimon S."/>
            <person name="Zhang W."/>
            <person name="Yang X."/>
            <person name="Jeffery I.B."/>
            <person name="Cooney J.C."/>
            <person name="Kagawa T.F."/>
            <person name="Liu W."/>
            <person name="Song Y."/>
            <person name="Salvetti E."/>
            <person name="Wrobel A."/>
            <person name="Rasinkangas P."/>
            <person name="Parkhill J."/>
            <person name="Rea M.C."/>
            <person name="O'Sullivan O."/>
            <person name="Ritari J."/>
            <person name="Douillard F.P."/>
            <person name="Paul Ross R."/>
            <person name="Yang R."/>
            <person name="Briner A.E."/>
            <person name="Felis G.E."/>
            <person name="de Vos W.M."/>
            <person name="Barrangou R."/>
            <person name="Klaenhammer T.R."/>
            <person name="Caufield P.W."/>
            <person name="Cui Y."/>
            <person name="Zhang H."/>
            <person name="O'Toole P.W."/>
        </authorList>
    </citation>
    <scope>NUCLEOTIDE SEQUENCE [LARGE SCALE GENOMIC DNA]</scope>
    <source>
        <strain evidence="7 8">DSM 13343</strain>
    </source>
</reference>
<feature type="domain" description="UmuC" evidence="6">
    <location>
        <begin position="187"/>
        <end position="376"/>
    </location>
</feature>
<dbReference type="GO" id="GO:0006260">
    <property type="term" value="P:DNA replication"/>
    <property type="evidence" value="ECO:0007669"/>
    <property type="project" value="UniProtKB-KW"/>
</dbReference>
<dbReference type="GO" id="GO:0005829">
    <property type="term" value="C:cytosol"/>
    <property type="evidence" value="ECO:0007669"/>
    <property type="project" value="TreeGrafter"/>
</dbReference>
<keyword evidence="8" id="KW-1185">Reference proteome</keyword>
<dbReference type="PROSITE" id="PS50173">
    <property type="entry name" value="UMUC"/>
    <property type="match status" value="1"/>
</dbReference>
<dbReference type="Gene3D" id="3.30.70.270">
    <property type="match status" value="1"/>
</dbReference>
<dbReference type="InterPro" id="IPR001126">
    <property type="entry name" value="UmuC"/>
</dbReference>
<name>A0A0R1R8L8_9LACO</name>
<protein>
    <submittedName>
        <fullName evidence="7">DNA-directed DNA polymerase</fullName>
    </submittedName>
</protein>
<dbReference type="InterPro" id="IPR043128">
    <property type="entry name" value="Rev_trsase/Diguanyl_cyclase"/>
</dbReference>
<keyword evidence="5 7" id="KW-0808">Transferase</keyword>
<keyword evidence="5 7" id="KW-0239">DNA-directed DNA polymerase</keyword>
<evidence type="ECO:0000313" key="7">
    <source>
        <dbReference type="EMBL" id="KRL53351.1"/>
    </source>
</evidence>
<evidence type="ECO:0000259" key="6">
    <source>
        <dbReference type="PROSITE" id="PS50173"/>
    </source>
</evidence>
<accession>A0A0R1R8L8</accession>
<keyword evidence="2" id="KW-0515">Mutator protein</keyword>
<dbReference type="Gene3D" id="3.40.1170.60">
    <property type="match status" value="1"/>
</dbReference>
<dbReference type="InterPro" id="IPR050116">
    <property type="entry name" value="DNA_polymerase-Y"/>
</dbReference>